<dbReference type="PANTHER" id="PTHR14095:SF0">
    <property type="entry name" value="MIP22305P"/>
    <property type="match status" value="1"/>
</dbReference>
<keyword evidence="7" id="KW-1185">Reference proteome</keyword>
<gene>
    <name evidence="6" type="ORF">MCOR_53689</name>
</gene>
<feature type="region of interest" description="Disordered" evidence="4">
    <location>
        <begin position="571"/>
        <end position="629"/>
    </location>
</feature>
<evidence type="ECO:0000256" key="2">
    <source>
        <dbReference type="ARBA" id="ARBA00022837"/>
    </source>
</evidence>
<dbReference type="InterPro" id="IPR018247">
    <property type="entry name" value="EF_Hand_1_Ca_BS"/>
</dbReference>
<dbReference type="FunFam" id="1.10.238.220:FF:000001">
    <property type="entry name" value="Serine/threonine-protein phosphatase 2A regulatory subunit B'' subunit alpha"/>
    <property type="match status" value="1"/>
</dbReference>
<dbReference type="GO" id="GO:0005509">
    <property type="term" value="F:calcium ion binding"/>
    <property type="evidence" value="ECO:0007669"/>
    <property type="project" value="InterPro"/>
</dbReference>
<dbReference type="AlphaFoldDB" id="A0A6J8EPY0"/>
<dbReference type="OrthoDB" id="5586at2759"/>
<dbReference type="Pfam" id="PF17958">
    <property type="entry name" value="EF-hand_13"/>
    <property type="match status" value="1"/>
</dbReference>
<organism evidence="6 7">
    <name type="scientific">Mytilus coruscus</name>
    <name type="common">Sea mussel</name>
    <dbReference type="NCBI Taxonomy" id="42192"/>
    <lineage>
        <taxon>Eukaryota</taxon>
        <taxon>Metazoa</taxon>
        <taxon>Spiralia</taxon>
        <taxon>Lophotrochozoa</taxon>
        <taxon>Mollusca</taxon>
        <taxon>Bivalvia</taxon>
        <taxon>Autobranchia</taxon>
        <taxon>Pteriomorphia</taxon>
        <taxon>Mytilida</taxon>
        <taxon>Mytiloidea</taxon>
        <taxon>Mytilidae</taxon>
        <taxon>Mytilinae</taxon>
        <taxon>Mytilus</taxon>
    </lineage>
</organism>
<accession>A0A6J8EPY0</accession>
<feature type="domain" description="EF-hand" evidence="5">
    <location>
        <begin position="442"/>
        <end position="477"/>
    </location>
</feature>
<dbReference type="Gene3D" id="1.10.238.220">
    <property type="match status" value="1"/>
</dbReference>
<protein>
    <submittedName>
        <fullName evidence="6">PPP2R3</fullName>
    </submittedName>
</protein>
<dbReference type="FunFam" id="1.10.238.10:FF:000628">
    <property type="entry name" value="Serine/threonine-protein phosphatase 2A regulatory subunit B'' subunit beta"/>
    <property type="match status" value="1"/>
</dbReference>
<proteinExistence type="predicted"/>
<feature type="compositionally biased region" description="Polar residues" evidence="4">
    <location>
        <begin position="599"/>
        <end position="613"/>
    </location>
</feature>
<dbReference type="PROSITE" id="PS50222">
    <property type="entry name" value="EF_HAND_2"/>
    <property type="match status" value="1"/>
</dbReference>
<evidence type="ECO:0000313" key="6">
    <source>
        <dbReference type="EMBL" id="CAC5421585.1"/>
    </source>
</evidence>
<dbReference type="InterPro" id="IPR002048">
    <property type="entry name" value="EF_hand_dom"/>
</dbReference>
<dbReference type="Pfam" id="PF13499">
    <property type="entry name" value="EF-hand_7"/>
    <property type="match status" value="1"/>
</dbReference>
<dbReference type="FunFam" id="1.10.238.230:FF:000001">
    <property type="entry name" value="Serine/threonine-protein phosphatase 2A regulatory subunit B'' subunit beta"/>
    <property type="match status" value="1"/>
</dbReference>
<evidence type="ECO:0000256" key="3">
    <source>
        <dbReference type="ARBA" id="ARBA00093310"/>
    </source>
</evidence>
<dbReference type="SUPFAM" id="SSF47473">
    <property type="entry name" value="EF-hand"/>
    <property type="match status" value="2"/>
</dbReference>
<keyword evidence="2" id="KW-0106">Calcium</keyword>
<evidence type="ECO:0000256" key="1">
    <source>
        <dbReference type="ARBA" id="ARBA00022723"/>
    </source>
</evidence>
<dbReference type="PANTHER" id="PTHR14095">
    <property type="entry name" value="PHOSPHATASE 2A REGULATORY SUBUNIT-RELATED"/>
    <property type="match status" value="1"/>
</dbReference>
<reference evidence="6 7" key="1">
    <citation type="submission" date="2020-06" db="EMBL/GenBank/DDBJ databases">
        <authorList>
            <person name="Li R."/>
            <person name="Bekaert M."/>
        </authorList>
    </citation>
    <scope>NUCLEOTIDE SEQUENCE [LARGE SCALE GENOMIC DNA]</scope>
    <source>
        <strain evidence="7">wild</strain>
    </source>
</reference>
<evidence type="ECO:0000256" key="4">
    <source>
        <dbReference type="SAM" id="MobiDB-lite"/>
    </source>
</evidence>
<keyword evidence="1" id="KW-0479">Metal-binding</keyword>
<feature type="compositionally biased region" description="Acidic residues" evidence="4">
    <location>
        <begin position="572"/>
        <end position="594"/>
    </location>
</feature>
<dbReference type="PROSITE" id="PS00018">
    <property type="entry name" value="EF_HAND_1"/>
    <property type="match status" value="1"/>
</dbReference>
<dbReference type="Proteomes" id="UP000507470">
    <property type="component" value="Unassembled WGS sequence"/>
</dbReference>
<sequence>MQQNHAPVQYVYSKVAIYHNCRIELKWNRSLHHCKSCEFNTLKNCSFNCGAIHYGKCTPVVVPFIQSYRRRKSGQGTIPVAKVIPTRLIKPEPEAEIIKPDFDETDNKTNLTVQTGKDVKEIIKKDNELIKERDKENKELSPSLTTATSTITTVTVTDTSKDTKRHDAGKTLQNVNIPKFYYPYGKPINKEETEKILDKVSKEFSKLEGGKAFLHNFGPITKVVNLPLYWKSLLYTASGGNKNGYVTFQMFAAMWRKVFSVCHDAASRFVKLLTVHSPQGRDYVDESDLIPLVQDIVETHPGLTFLQEAPEFHSRYVNTVIARILYCVNRSWSGKITVAELRKSNFLSTLSLLEEEDDINQVMDFFSYEHFYVIYCKFWELDKDHDLLIDKHDLARHNDHAVNSRTIERIFSGAVIKGKNALEGKMSYPQFVCFLLSEEDKRNPTSVEYWFRVMDLDGDGVISMYEMEYFYEEQMQKMEALGIEKLPFEDCLCQMLDLVRPKDQERITLADLKNCKMTHIFFDTFINLDKFLDHEQRDPFSNMRDVDSDIPEPSDWERYAAEEYELLVAEEGANDQEEVHYEDDFEPDEDEIVNEENKSSAVTERVPQNSRALSQEDDIYDFSTDSLGY</sequence>
<dbReference type="EMBL" id="CACVKT020009358">
    <property type="protein sequence ID" value="CAC5421585.1"/>
    <property type="molecule type" value="Genomic_DNA"/>
</dbReference>
<evidence type="ECO:0000313" key="7">
    <source>
        <dbReference type="Proteomes" id="UP000507470"/>
    </source>
</evidence>
<dbReference type="Gene3D" id="1.10.238.10">
    <property type="entry name" value="EF-hand"/>
    <property type="match status" value="1"/>
</dbReference>
<dbReference type="GO" id="GO:0000159">
    <property type="term" value="C:protein phosphatase type 2A complex"/>
    <property type="evidence" value="ECO:0007669"/>
    <property type="project" value="TreeGrafter"/>
</dbReference>
<name>A0A6J8EPY0_MYTCO</name>
<comment type="function">
    <text evidence="3">The B regulatory subunit might modulate substrate selectivity and catalytic activity, and might also direct the localization of the catalytic enzyme to a particular subcellular compartment.</text>
</comment>
<dbReference type="GO" id="GO:0019888">
    <property type="term" value="F:protein phosphatase regulator activity"/>
    <property type="evidence" value="ECO:0007669"/>
    <property type="project" value="TreeGrafter"/>
</dbReference>
<dbReference type="InterPro" id="IPR041534">
    <property type="entry name" value="EF-hand_13"/>
</dbReference>
<evidence type="ECO:0000259" key="5">
    <source>
        <dbReference type="PROSITE" id="PS50222"/>
    </source>
</evidence>
<dbReference type="Gene3D" id="1.10.238.230">
    <property type="match status" value="1"/>
</dbReference>
<dbReference type="Pfam" id="PF21161">
    <property type="entry name" value="P2R3B_EF-hand"/>
    <property type="match status" value="1"/>
</dbReference>
<dbReference type="InterPro" id="IPR048855">
    <property type="entry name" value="P2R3A_B_D_EF-hand"/>
</dbReference>
<dbReference type="InterPro" id="IPR011992">
    <property type="entry name" value="EF-hand-dom_pair"/>
</dbReference>